<feature type="transmembrane region" description="Helical" evidence="8">
    <location>
        <begin position="95"/>
        <end position="117"/>
    </location>
</feature>
<reference evidence="11 12" key="1">
    <citation type="journal article" date="2013" name="BMC Genomics">
        <title>The miniature genome of a carnivorous plant Genlisea aurea contains a low number of genes and short non-coding sequences.</title>
        <authorList>
            <person name="Leushkin E.V."/>
            <person name="Sutormin R.A."/>
            <person name="Nabieva E.R."/>
            <person name="Penin A.A."/>
            <person name="Kondrashov A.S."/>
            <person name="Logacheva M.D."/>
        </authorList>
    </citation>
    <scope>NUCLEOTIDE SEQUENCE [LARGE SCALE GENOMIC DNA]</scope>
</reference>
<comment type="caution">
    <text evidence="11">The sequence shown here is derived from an EMBL/GenBank/DDBJ whole genome shotgun (WGS) entry which is preliminary data.</text>
</comment>
<dbReference type="SUPFAM" id="SSF90123">
    <property type="entry name" value="ABC transporter transmembrane region"/>
    <property type="match status" value="1"/>
</dbReference>
<feature type="transmembrane region" description="Helical" evidence="8">
    <location>
        <begin position="158"/>
        <end position="180"/>
    </location>
</feature>
<comment type="subcellular location">
    <subcellularLocation>
        <location evidence="1">Membrane</location>
        <topology evidence="1">Multi-pass membrane protein</topology>
    </subcellularLocation>
</comment>
<dbReference type="InterPro" id="IPR017871">
    <property type="entry name" value="ABC_transporter-like_CS"/>
</dbReference>
<dbReference type="GO" id="GO:0016020">
    <property type="term" value="C:membrane"/>
    <property type="evidence" value="ECO:0007669"/>
    <property type="project" value="UniProtKB-SubCell"/>
</dbReference>
<dbReference type="Pfam" id="PF00005">
    <property type="entry name" value="ABC_tran"/>
    <property type="match status" value="1"/>
</dbReference>
<feature type="transmembrane region" description="Helical" evidence="8">
    <location>
        <begin position="344"/>
        <end position="360"/>
    </location>
</feature>
<dbReference type="PANTHER" id="PTHR24223">
    <property type="entry name" value="ATP-BINDING CASSETTE SUB-FAMILY C"/>
    <property type="match status" value="1"/>
</dbReference>
<gene>
    <name evidence="11" type="ORF">M569_11066</name>
</gene>
<dbReference type="InterPro" id="IPR027417">
    <property type="entry name" value="P-loop_NTPase"/>
</dbReference>
<evidence type="ECO:0000259" key="10">
    <source>
        <dbReference type="PROSITE" id="PS50929"/>
    </source>
</evidence>
<dbReference type="PANTHER" id="PTHR24223:SF181">
    <property type="entry name" value="ABC TRANSPORTER C FAMILY MEMBER 3"/>
    <property type="match status" value="1"/>
</dbReference>
<feature type="domain" description="ABC transporter" evidence="9">
    <location>
        <begin position="620"/>
        <end position="787"/>
    </location>
</feature>
<feature type="non-terminal residue" evidence="11">
    <location>
        <position position="787"/>
    </location>
</feature>
<keyword evidence="6 8" id="KW-1133">Transmembrane helix</keyword>
<dbReference type="GO" id="GO:0140359">
    <property type="term" value="F:ABC-type transporter activity"/>
    <property type="evidence" value="ECO:0007669"/>
    <property type="project" value="InterPro"/>
</dbReference>
<evidence type="ECO:0000259" key="9">
    <source>
        <dbReference type="PROSITE" id="PS50893"/>
    </source>
</evidence>
<evidence type="ECO:0000256" key="7">
    <source>
        <dbReference type="ARBA" id="ARBA00023136"/>
    </source>
</evidence>
<dbReference type="CDD" id="cd18579">
    <property type="entry name" value="ABC_6TM_ABCC_D1"/>
    <property type="match status" value="1"/>
</dbReference>
<keyword evidence="4" id="KW-0547">Nucleotide-binding</keyword>
<dbReference type="GO" id="GO:0016887">
    <property type="term" value="F:ATP hydrolysis activity"/>
    <property type="evidence" value="ECO:0007669"/>
    <property type="project" value="InterPro"/>
</dbReference>
<name>S8DLF4_9LAMI</name>
<dbReference type="FunFam" id="3.40.50.300:FF:000997">
    <property type="entry name" value="Multidrug resistance-associated protein 1"/>
    <property type="match status" value="1"/>
</dbReference>
<feature type="transmembrane region" description="Helical" evidence="8">
    <location>
        <begin position="303"/>
        <end position="324"/>
    </location>
</feature>
<keyword evidence="5" id="KW-0067">ATP-binding</keyword>
<organism evidence="11 12">
    <name type="scientific">Genlisea aurea</name>
    <dbReference type="NCBI Taxonomy" id="192259"/>
    <lineage>
        <taxon>Eukaryota</taxon>
        <taxon>Viridiplantae</taxon>
        <taxon>Streptophyta</taxon>
        <taxon>Embryophyta</taxon>
        <taxon>Tracheophyta</taxon>
        <taxon>Spermatophyta</taxon>
        <taxon>Magnoliopsida</taxon>
        <taxon>eudicotyledons</taxon>
        <taxon>Gunneridae</taxon>
        <taxon>Pentapetalae</taxon>
        <taxon>asterids</taxon>
        <taxon>lamiids</taxon>
        <taxon>Lamiales</taxon>
        <taxon>Lentibulariaceae</taxon>
        <taxon>Genlisea</taxon>
    </lineage>
</organism>
<dbReference type="InterPro" id="IPR036640">
    <property type="entry name" value="ABC1_TM_sf"/>
</dbReference>
<feature type="transmembrane region" description="Helical" evidence="8">
    <location>
        <begin position="417"/>
        <end position="438"/>
    </location>
</feature>
<dbReference type="PROSITE" id="PS50929">
    <property type="entry name" value="ABC_TM1F"/>
    <property type="match status" value="1"/>
</dbReference>
<dbReference type="PROSITE" id="PS00211">
    <property type="entry name" value="ABC_TRANSPORTER_1"/>
    <property type="match status" value="1"/>
</dbReference>
<proteinExistence type="predicted"/>
<protein>
    <submittedName>
        <fullName evidence="11">Uncharacterized protein</fullName>
    </submittedName>
</protein>
<dbReference type="Proteomes" id="UP000015453">
    <property type="component" value="Unassembled WGS sequence"/>
</dbReference>
<feature type="transmembrane region" description="Helical" evidence="8">
    <location>
        <begin position="62"/>
        <end position="83"/>
    </location>
</feature>
<evidence type="ECO:0000313" key="11">
    <source>
        <dbReference type="EMBL" id="EPS63718.1"/>
    </source>
</evidence>
<dbReference type="InterPro" id="IPR011527">
    <property type="entry name" value="ABC1_TM_dom"/>
</dbReference>
<keyword evidence="12" id="KW-1185">Reference proteome</keyword>
<dbReference type="FunFam" id="1.20.1560.10:FF:000003">
    <property type="entry name" value="ABC transporter C family member 10"/>
    <property type="match status" value="1"/>
</dbReference>
<dbReference type="EMBL" id="AUSU01005293">
    <property type="protein sequence ID" value="EPS63718.1"/>
    <property type="molecule type" value="Genomic_DNA"/>
</dbReference>
<dbReference type="InterPro" id="IPR003439">
    <property type="entry name" value="ABC_transporter-like_ATP-bd"/>
</dbReference>
<dbReference type="InterPro" id="IPR050173">
    <property type="entry name" value="ABC_transporter_C-like"/>
</dbReference>
<dbReference type="GO" id="GO:0005524">
    <property type="term" value="F:ATP binding"/>
    <property type="evidence" value="ECO:0007669"/>
    <property type="project" value="UniProtKB-KW"/>
</dbReference>
<evidence type="ECO:0000256" key="1">
    <source>
        <dbReference type="ARBA" id="ARBA00004141"/>
    </source>
</evidence>
<dbReference type="SUPFAM" id="SSF52540">
    <property type="entry name" value="P-loop containing nucleoside triphosphate hydrolases"/>
    <property type="match status" value="1"/>
</dbReference>
<evidence type="ECO:0000256" key="6">
    <source>
        <dbReference type="ARBA" id="ARBA00022989"/>
    </source>
</evidence>
<feature type="transmembrane region" description="Helical" evidence="8">
    <location>
        <begin position="12"/>
        <end position="31"/>
    </location>
</feature>
<dbReference type="OrthoDB" id="6500128at2759"/>
<sequence length="787" mass="88438">GVVFFNPVILRFLTGSSHLGLLTVVAFFWVYKRFLRNGDETRKSFNLSRRGGVSSRRCHNPIVFSCLGFSAFNLLLCLLNLFYWCRNDWWSDEKILTTLDLSLKTLSWLVLFLFLRIHFSNSTETRYPLVLRIWWGFFFSVSCYCLVADVVYYLKHGYLSYLFWISDVVSLVMSLGYCYLGIFFRGRDEENIVITLQEPLLNGGSGADSDKPSKGEESVTPYATANFWCLFTFSWMSPLISLGYKKTLDLEDVPQLSESDSVRGSFPILNETIEESSTPGEGGDKITTTMLAKGLLLTARNQVLLSAVFVLVCSLASYVGPYLIDDFVQYLNGKGSRHSKNEGYLLVSGFFVSKIFECFAQRHWFFVVQQGGFRARSALVAVIYNKALTLSSRSKQGQTIGEIINMMAVDADRISDFFWYMHDTWMVVIQVGLALAILYKDVGLASVAGLVATFLVMLLNYPLGTWQEKFQEGLMKTKDSRMKTTSEVLKNMRILKLQAWEMKFLAKIMEIRKVETGWLRKYLYTGAATTFVFWIAPTFVSAVTFGACMIMGIPLESGKILSALATFRILQEPIYNLPELISMIVQTKVSLDRISSFLSLDDLNPDVVEKVPFGSTDKALEVIDGNFSWDDSSSSASPTLKNINLKVYRGMRVAICGVVGSGKSSLLSSILGEMPKVSGEIRLSGTKAYVPQSAWIQGGKIEDNILFGKAMDRRKYETVLEACSLKKDLELLPFGDQTIIGERGINLSGGQKQRIQIARALYQDADVYLFDDPFSAVDAHTGTHLFN</sequence>
<dbReference type="PROSITE" id="PS50893">
    <property type="entry name" value="ABC_TRANSPORTER_2"/>
    <property type="match status" value="1"/>
</dbReference>
<dbReference type="InterPro" id="IPR044746">
    <property type="entry name" value="ABCC_6TM_D1"/>
</dbReference>
<evidence type="ECO:0000256" key="8">
    <source>
        <dbReference type="SAM" id="Phobius"/>
    </source>
</evidence>
<evidence type="ECO:0000256" key="5">
    <source>
        <dbReference type="ARBA" id="ARBA00022840"/>
    </source>
</evidence>
<dbReference type="Gene3D" id="1.20.1560.10">
    <property type="entry name" value="ABC transporter type 1, transmembrane domain"/>
    <property type="match status" value="1"/>
</dbReference>
<accession>S8DLF4</accession>
<keyword evidence="7 8" id="KW-0472">Membrane</keyword>
<dbReference type="AlphaFoldDB" id="S8DLF4"/>
<feature type="domain" description="ABC transmembrane type-1" evidence="10">
    <location>
        <begin position="304"/>
        <end position="586"/>
    </location>
</feature>
<feature type="transmembrane region" description="Helical" evidence="8">
    <location>
        <begin position="129"/>
        <end position="152"/>
    </location>
</feature>
<keyword evidence="2" id="KW-0813">Transport</keyword>
<dbReference type="Pfam" id="PF00664">
    <property type="entry name" value="ABC_membrane"/>
    <property type="match status" value="1"/>
</dbReference>
<evidence type="ECO:0000313" key="12">
    <source>
        <dbReference type="Proteomes" id="UP000015453"/>
    </source>
</evidence>
<feature type="transmembrane region" description="Helical" evidence="8">
    <location>
        <begin position="444"/>
        <end position="463"/>
    </location>
</feature>
<dbReference type="Gene3D" id="3.40.50.300">
    <property type="entry name" value="P-loop containing nucleotide triphosphate hydrolases"/>
    <property type="match status" value="1"/>
</dbReference>
<feature type="transmembrane region" description="Helical" evidence="8">
    <location>
        <begin position="522"/>
        <end position="553"/>
    </location>
</feature>
<feature type="non-terminal residue" evidence="11">
    <location>
        <position position="1"/>
    </location>
</feature>
<keyword evidence="3 8" id="KW-0812">Transmembrane</keyword>
<evidence type="ECO:0000256" key="3">
    <source>
        <dbReference type="ARBA" id="ARBA00022692"/>
    </source>
</evidence>
<evidence type="ECO:0000256" key="2">
    <source>
        <dbReference type="ARBA" id="ARBA00022448"/>
    </source>
</evidence>
<evidence type="ECO:0000256" key="4">
    <source>
        <dbReference type="ARBA" id="ARBA00022741"/>
    </source>
</evidence>